<dbReference type="Gene3D" id="1.10.510.10">
    <property type="entry name" value="Transferase(Phosphotransferase) domain 1"/>
    <property type="match status" value="1"/>
</dbReference>
<comment type="caution">
    <text evidence="12">The sequence shown here is derived from an EMBL/GenBank/DDBJ whole genome shotgun (WGS) entry which is preliminary data.</text>
</comment>
<evidence type="ECO:0000256" key="10">
    <source>
        <dbReference type="SAM" id="MobiDB-lite"/>
    </source>
</evidence>
<dbReference type="InterPro" id="IPR008266">
    <property type="entry name" value="Tyr_kinase_AS"/>
</dbReference>
<evidence type="ECO:0000313" key="12">
    <source>
        <dbReference type="EMBL" id="KAG7285696.1"/>
    </source>
</evidence>
<accession>A0AAD4EQV2</accession>
<organism evidence="12 13">
    <name type="scientific">Staphylotrichum longicolle</name>
    <dbReference type="NCBI Taxonomy" id="669026"/>
    <lineage>
        <taxon>Eukaryota</taxon>
        <taxon>Fungi</taxon>
        <taxon>Dikarya</taxon>
        <taxon>Ascomycota</taxon>
        <taxon>Pezizomycotina</taxon>
        <taxon>Sordariomycetes</taxon>
        <taxon>Sordariomycetidae</taxon>
        <taxon>Sordariales</taxon>
        <taxon>Chaetomiaceae</taxon>
        <taxon>Staphylotrichum</taxon>
    </lineage>
</organism>
<evidence type="ECO:0000256" key="7">
    <source>
        <dbReference type="ARBA" id="ARBA00033194"/>
    </source>
</evidence>
<evidence type="ECO:0000256" key="6">
    <source>
        <dbReference type="ARBA" id="ARBA00030980"/>
    </source>
</evidence>
<protein>
    <recommendedName>
        <fullName evidence="5">EKC/KEOPS complex subunit BUD32</fullName>
        <ecNumber evidence="3">2.7.11.1</ecNumber>
    </recommendedName>
    <alternativeName>
        <fullName evidence="6 7">Atypical Serine/threonine protein kinase BUD32</fullName>
    </alternativeName>
    <alternativeName>
        <fullName evidence="4">EKC/KEOPS complex subunit bud32</fullName>
    </alternativeName>
</protein>
<dbReference type="EC" id="2.7.11.1" evidence="3"/>
<evidence type="ECO:0000256" key="3">
    <source>
        <dbReference type="ARBA" id="ARBA00012513"/>
    </source>
</evidence>
<evidence type="ECO:0000256" key="9">
    <source>
        <dbReference type="ARBA" id="ARBA00048679"/>
    </source>
</evidence>
<gene>
    <name evidence="12" type="ORF">NEMBOFW57_007989</name>
</gene>
<comment type="function">
    <text evidence="1">Component of the EKC/KEOPS complex that is required for the formation of a threonylcarbamoyl group on adenosine at position 37 (t(6)A37) in tRNAs that read codons beginning with adenine. The complex is probably involved in the transfer of the threonylcarbamoyl moiety of threonylcarbamoyl-AMP (TC-AMP) to the N6 group of A37. BUD32 has ATPase activity in the context of the EKC/KEOPS complex and likely plays a supporting role to the catalytic subunit KAE1. The EKC/KEOPS complex also promotes both telomere uncapping and telomere elongation. The complex is required for efficient recruitment of transcriptional coactivators.</text>
</comment>
<keyword evidence="13" id="KW-1185">Reference proteome</keyword>
<feature type="region of interest" description="Disordered" evidence="10">
    <location>
        <begin position="496"/>
        <end position="529"/>
    </location>
</feature>
<dbReference type="AlphaFoldDB" id="A0AAD4EQV2"/>
<evidence type="ECO:0000256" key="1">
    <source>
        <dbReference type="ARBA" id="ARBA00003747"/>
    </source>
</evidence>
<dbReference type="GO" id="GO:0005524">
    <property type="term" value="F:ATP binding"/>
    <property type="evidence" value="ECO:0007669"/>
    <property type="project" value="InterPro"/>
</dbReference>
<dbReference type="InterPro" id="IPR011009">
    <property type="entry name" value="Kinase-like_dom_sf"/>
</dbReference>
<feature type="compositionally biased region" description="Basic and acidic residues" evidence="10">
    <location>
        <begin position="416"/>
        <end position="427"/>
    </location>
</feature>
<proteinExistence type="predicted"/>
<evidence type="ECO:0000256" key="4">
    <source>
        <dbReference type="ARBA" id="ARBA00013948"/>
    </source>
</evidence>
<comment type="subunit">
    <text evidence="2">Component of the EKC/KEOPS complex composed of at least BUD32, CGI121, GON7, KAE1 and PCC1; the whole complex dimerizes.</text>
</comment>
<reference evidence="12" key="1">
    <citation type="submission" date="2023-02" db="EMBL/GenBank/DDBJ databases">
        <authorList>
            <person name="Palmer J.M."/>
        </authorList>
    </citation>
    <scope>NUCLEOTIDE SEQUENCE</scope>
    <source>
        <strain evidence="12">FW57</strain>
    </source>
</reference>
<dbReference type="SUPFAM" id="SSF56112">
    <property type="entry name" value="Protein kinase-like (PK-like)"/>
    <property type="match status" value="1"/>
</dbReference>
<dbReference type="PROSITE" id="PS00109">
    <property type="entry name" value="PROTEIN_KINASE_TYR"/>
    <property type="match status" value="1"/>
</dbReference>
<dbReference type="EMBL" id="JAHCVI010000004">
    <property type="protein sequence ID" value="KAG7285696.1"/>
    <property type="molecule type" value="Genomic_DNA"/>
</dbReference>
<evidence type="ECO:0000313" key="13">
    <source>
        <dbReference type="Proteomes" id="UP001197093"/>
    </source>
</evidence>
<dbReference type="SMART" id="SM00220">
    <property type="entry name" value="S_TKc"/>
    <property type="match status" value="1"/>
</dbReference>
<dbReference type="InterPro" id="IPR000719">
    <property type="entry name" value="Prot_kinase_dom"/>
</dbReference>
<dbReference type="GO" id="GO:0004674">
    <property type="term" value="F:protein serine/threonine kinase activity"/>
    <property type="evidence" value="ECO:0007669"/>
    <property type="project" value="UniProtKB-EC"/>
</dbReference>
<name>A0AAD4EQV2_9PEZI</name>
<comment type="catalytic activity">
    <reaction evidence="9">
        <text>L-seryl-[protein] + ATP = O-phospho-L-seryl-[protein] + ADP + H(+)</text>
        <dbReference type="Rhea" id="RHEA:17989"/>
        <dbReference type="Rhea" id="RHEA-COMP:9863"/>
        <dbReference type="Rhea" id="RHEA-COMP:11604"/>
        <dbReference type="ChEBI" id="CHEBI:15378"/>
        <dbReference type="ChEBI" id="CHEBI:29999"/>
        <dbReference type="ChEBI" id="CHEBI:30616"/>
        <dbReference type="ChEBI" id="CHEBI:83421"/>
        <dbReference type="ChEBI" id="CHEBI:456216"/>
        <dbReference type="EC" id="2.7.11.1"/>
    </reaction>
</comment>
<sequence length="599" mass="66442">MAGEFPDIGHFDLRSMHFDGGTFEIELHDYDTRRTVMVAVPNPNGMLPSDDDPEGYIPLKKAADFLDQHMDDLPAEAVAVKLDAGGNMLSVSTDSRRDDGPGADAFLLRDYQLPPDVAARTILRSELTEIRRLHGQVDLVSYPVDSTQQDNRYVFKYSVGCTLSLWKEVQMLARLPRDPQLAWLDRVVLDETSRSRVVGFTMRFVDNASLLTQNTHFKLKWLRQLIRVVDILNLGHGVMHQDIAARNLIVDPATDSIVLIDFNWASRIGVKGLTGQEGEEGPWQNRDDVRGVMVFIYSLITRDRAFRDRRPDSTDEKTIKNPAKWVQHPDVELDDDVAEFYFELMAWVRKRRAGRQMVHHTEAPQCLNWPNAPFDANRMRYVTWDESADGLACLDWRRPPASKVDPTRRLLATGKYADEEKGPLDKATEDEESADRSTTAPGNDTAIAKSPGGNSCAQCAGTTNGDSGVQLSAQDSDSETANNEINCKLRTRQATPLKRKLVGAGADAGPAKRKSSQRSSPALSARTGQAATAGIVPALNITALSSRDGYSVLECWQLSSVPVDYMSAINYAVGNTTVATWSRIPPRTMVGEAWAPNVQ</sequence>
<dbReference type="Proteomes" id="UP001197093">
    <property type="component" value="Unassembled WGS sequence"/>
</dbReference>
<feature type="compositionally biased region" description="Polar residues" evidence="10">
    <location>
        <begin position="517"/>
        <end position="529"/>
    </location>
</feature>
<evidence type="ECO:0000256" key="5">
    <source>
        <dbReference type="ARBA" id="ARBA00019973"/>
    </source>
</evidence>
<feature type="region of interest" description="Disordered" evidence="10">
    <location>
        <begin position="407"/>
        <end position="455"/>
    </location>
</feature>
<feature type="domain" description="Protein kinase" evidence="11">
    <location>
        <begin position="127"/>
        <end position="367"/>
    </location>
</feature>
<evidence type="ECO:0000256" key="2">
    <source>
        <dbReference type="ARBA" id="ARBA00011534"/>
    </source>
</evidence>
<evidence type="ECO:0000256" key="8">
    <source>
        <dbReference type="ARBA" id="ARBA00047899"/>
    </source>
</evidence>
<evidence type="ECO:0000259" key="11">
    <source>
        <dbReference type="SMART" id="SM00220"/>
    </source>
</evidence>
<comment type="catalytic activity">
    <reaction evidence="8">
        <text>L-threonyl-[protein] + ATP = O-phospho-L-threonyl-[protein] + ADP + H(+)</text>
        <dbReference type="Rhea" id="RHEA:46608"/>
        <dbReference type="Rhea" id="RHEA-COMP:11060"/>
        <dbReference type="Rhea" id="RHEA-COMP:11605"/>
        <dbReference type="ChEBI" id="CHEBI:15378"/>
        <dbReference type="ChEBI" id="CHEBI:30013"/>
        <dbReference type="ChEBI" id="CHEBI:30616"/>
        <dbReference type="ChEBI" id="CHEBI:61977"/>
        <dbReference type="ChEBI" id="CHEBI:456216"/>
        <dbReference type="EC" id="2.7.11.1"/>
    </reaction>
</comment>